<gene>
    <name evidence="2" type="ORF">Dxin01_02331</name>
</gene>
<comment type="caution">
    <text evidence="2">The sequence shown here is derived from an EMBL/GenBank/DDBJ whole genome shotgun (WGS) entry which is preliminary data.</text>
</comment>
<keyword evidence="3" id="KW-1185">Reference proteome</keyword>
<dbReference type="Proteomes" id="UP001458946">
    <property type="component" value="Unassembled WGS sequence"/>
</dbReference>
<reference evidence="2 3" key="1">
    <citation type="submission" date="2024-02" db="EMBL/GenBank/DDBJ databases">
        <title>Deinococcus xinjiangensis NBRC 107630.</title>
        <authorList>
            <person name="Ichikawa N."/>
            <person name="Katano-Makiyama Y."/>
            <person name="Hidaka K."/>
        </authorList>
    </citation>
    <scope>NUCLEOTIDE SEQUENCE [LARGE SCALE GENOMIC DNA]</scope>
    <source>
        <strain evidence="2 3">NBRC 107630</strain>
    </source>
</reference>
<dbReference type="EMBL" id="BAABRN010000026">
    <property type="protein sequence ID" value="GAA5502587.1"/>
    <property type="molecule type" value="Genomic_DNA"/>
</dbReference>
<feature type="region of interest" description="Disordered" evidence="1">
    <location>
        <begin position="48"/>
        <end position="95"/>
    </location>
</feature>
<dbReference type="RefSeq" id="WP_353542555.1">
    <property type="nucleotide sequence ID" value="NZ_BAABRN010000026.1"/>
</dbReference>
<evidence type="ECO:0000313" key="3">
    <source>
        <dbReference type="Proteomes" id="UP001458946"/>
    </source>
</evidence>
<organism evidence="2 3">
    <name type="scientific">Deinococcus xinjiangensis</name>
    <dbReference type="NCBI Taxonomy" id="457454"/>
    <lineage>
        <taxon>Bacteria</taxon>
        <taxon>Thermotogati</taxon>
        <taxon>Deinococcota</taxon>
        <taxon>Deinococci</taxon>
        <taxon>Deinococcales</taxon>
        <taxon>Deinococcaceae</taxon>
        <taxon>Deinococcus</taxon>
    </lineage>
</organism>
<protein>
    <submittedName>
        <fullName evidence="2">Uncharacterized protein</fullName>
    </submittedName>
</protein>
<name>A0ABP9VBF8_9DEIO</name>
<sequence>MGKKDRSIQPAIVTLRDIPGTRVMFWAVESCPYCGETHLHLAGNLRSADPSDSLGEQPAPCDPTRPYVLTLAPRPQRNKKGKKGRRRKAWDEEEW</sequence>
<evidence type="ECO:0000313" key="2">
    <source>
        <dbReference type="EMBL" id="GAA5502587.1"/>
    </source>
</evidence>
<feature type="compositionally biased region" description="Basic residues" evidence="1">
    <location>
        <begin position="76"/>
        <end position="88"/>
    </location>
</feature>
<evidence type="ECO:0000256" key="1">
    <source>
        <dbReference type="SAM" id="MobiDB-lite"/>
    </source>
</evidence>
<proteinExistence type="predicted"/>
<accession>A0ABP9VBF8</accession>